<proteinExistence type="predicted"/>
<evidence type="ECO:0000313" key="1">
    <source>
        <dbReference type="EMBL" id="OBX49651.1"/>
    </source>
</evidence>
<accession>A0A1B8PIV3</accession>
<dbReference type="OrthoDB" id="9917494at2"/>
<dbReference type="Proteomes" id="UP000092671">
    <property type="component" value="Unassembled WGS sequence"/>
</dbReference>
<dbReference type="AlphaFoldDB" id="A0A1B8PIV3"/>
<sequence>MPIRYEEVVKTVVFDVIDTDDDGLIYRLEVLKSNHGFKGQLFRLDTFSLQPTFTENKSDESIYVLDAHSHSVDLDNKFFDDPQSCIDYVASALGENFN</sequence>
<name>A0A1B8PIV3_MORNO</name>
<evidence type="ECO:0000313" key="2">
    <source>
        <dbReference type="Proteomes" id="UP000092671"/>
    </source>
</evidence>
<dbReference type="RefSeq" id="WP_066888405.1">
    <property type="nucleotide sequence ID" value="NZ_LZDM01000041.1"/>
</dbReference>
<reference evidence="1 2" key="1">
    <citation type="submission" date="2016-06" db="EMBL/GenBank/DDBJ databases">
        <title>Draft genome of Moraxella nonliquefaciens CCUG 60284.</title>
        <authorList>
            <person name="Salva-Serra F."/>
            <person name="Engstrom-Jakobsson H."/>
            <person name="Thorell K."/>
            <person name="Gonzales-Siles L."/>
            <person name="Karlsson R."/>
            <person name="Boulund F."/>
            <person name="Engstrand L."/>
            <person name="Kristiansson E."/>
            <person name="Moore E."/>
        </authorList>
    </citation>
    <scope>NUCLEOTIDE SEQUENCE [LARGE SCALE GENOMIC DNA]</scope>
    <source>
        <strain evidence="1 2">CCUG 60284</strain>
    </source>
</reference>
<organism evidence="1 2">
    <name type="scientific">Moraxella nonliquefaciens</name>
    <dbReference type="NCBI Taxonomy" id="478"/>
    <lineage>
        <taxon>Bacteria</taxon>
        <taxon>Pseudomonadati</taxon>
        <taxon>Pseudomonadota</taxon>
        <taxon>Gammaproteobacteria</taxon>
        <taxon>Moraxellales</taxon>
        <taxon>Moraxellaceae</taxon>
        <taxon>Moraxella</taxon>
    </lineage>
</organism>
<comment type="caution">
    <text evidence="1">The sequence shown here is derived from an EMBL/GenBank/DDBJ whole genome shotgun (WGS) entry which is preliminary data.</text>
</comment>
<protein>
    <submittedName>
        <fullName evidence="1">Uncharacterized protein</fullName>
    </submittedName>
</protein>
<gene>
    <name evidence="1" type="ORF">A9Z60_03200</name>
</gene>
<dbReference type="EMBL" id="LZDN01000034">
    <property type="protein sequence ID" value="OBX49651.1"/>
    <property type="molecule type" value="Genomic_DNA"/>
</dbReference>